<evidence type="ECO:0000256" key="2">
    <source>
        <dbReference type="ARBA" id="ARBA00022723"/>
    </source>
</evidence>
<dbReference type="PANTHER" id="PTHR46179:SF13">
    <property type="entry name" value="C2H2-TYPE DOMAIN-CONTAINING PROTEIN"/>
    <property type="match status" value="1"/>
</dbReference>
<dbReference type="InterPro" id="IPR051061">
    <property type="entry name" value="Zinc_finger_trans_reg"/>
</dbReference>
<dbReference type="Gene3D" id="3.30.160.60">
    <property type="entry name" value="Classic Zinc Finger"/>
    <property type="match status" value="1"/>
</dbReference>
<gene>
    <name evidence="9" type="ORF">PISL3812_01016</name>
</gene>
<evidence type="ECO:0000256" key="1">
    <source>
        <dbReference type="ARBA" id="ARBA00004123"/>
    </source>
</evidence>
<dbReference type="STRING" id="28573.A0A0U1LNF1"/>
<evidence type="ECO:0000256" key="7">
    <source>
        <dbReference type="ARBA" id="ARBA00023242"/>
    </source>
</evidence>
<organism evidence="9 10">
    <name type="scientific">Talaromyces islandicus</name>
    <name type="common">Penicillium islandicum</name>
    <dbReference type="NCBI Taxonomy" id="28573"/>
    <lineage>
        <taxon>Eukaryota</taxon>
        <taxon>Fungi</taxon>
        <taxon>Dikarya</taxon>
        <taxon>Ascomycota</taxon>
        <taxon>Pezizomycotina</taxon>
        <taxon>Eurotiomycetes</taxon>
        <taxon>Eurotiomycetidae</taxon>
        <taxon>Eurotiales</taxon>
        <taxon>Trichocomaceae</taxon>
        <taxon>Talaromyces</taxon>
        <taxon>Talaromyces sect. Islandici</taxon>
    </lineage>
</organism>
<dbReference type="PANTHER" id="PTHR46179">
    <property type="entry name" value="ZINC FINGER PROTEIN"/>
    <property type="match status" value="1"/>
</dbReference>
<evidence type="ECO:0000256" key="4">
    <source>
        <dbReference type="ARBA" id="ARBA00022833"/>
    </source>
</evidence>
<comment type="subcellular location">
    <subcellularLocation>
        <location evidence="1">Nucleus</location>
    </subcellularLocation>
</comment>
<evidence type="ECO:0000256" key="3">
    <source>
        <dbReference type="ARBA" id="ARBA00022771"/>
    </source>
</evidence>
<dbReference type="GO" id="GO:0005634">
    <property type="term" value="C:nucleus"/>
    <property type="evidence" value="ECO:0007669"/>
    <property type="project" value="UniProtKB-SubCell"/>
</dbReference>
<keyword evidence="3" id="KW-0863">Zinc-finger</keyword>
<evidence type="ECO:0000256" key="5">
    <source>
        <dbReference type="ARBA" id="ARBA00023015"/>
    </source>
</evidence>
<keyword evidence="6" id="KW-0804">Transcription</keyword>
<dbReference type="GO" id="GO:0006357">
    <property type="term" value="P:regulation of transcription by RNA polymerase II"/>
    <property type="evidence" value="ECO:0007669"/>
    <property type="project" value="TreeGrafter"/>
</dbReference>
<dbReference type="Proteomes" id="UP000054383">
    <property type="component" value="Unassembled WGS sequence"/>
</dbReference>
<dbReference type="OrthoDB" id="8117402at2759"/>
<accession>A0A0U1LNF1</accession>
<dbReference type="InterPro" id="IPR013087">
    <property type="entry name" value="Znf_C2H2_type"/>
</dbReference>
<dbReference type="PROSITE" id="PS00028">
    <property type="entry name" value="ZINC_FINGER_C2H2_1"/>
    <property type="match status" value="1"/>
</dbReference>
<keyword evidence="5" id="KW-0805">Transcription regulation</keyword>
<proteinExistence type="predicted"/>
<keyword evidence="10" id="KW-1185">Reference proteome</keyword>
<evidence type="ECO:0000313" key="9">
    <source>
        <dbReference type="EMBL" id="CRG83661.1"/>
    </source>
</evidence>
<dbReference type="SMART" id="SM00355">
    <property type="entry name" value="ZnF_C2H2"/>
    <property type="match status" value="5"/>
</dbReference>
<protein>
    <recommendedName>
        <fullName evidence="8">C2H2-type domain-containing protein</fullName>
    </recommendedName>
</protein>
<keyword evidence="2" id="KW-0479">Metal-binding</keyword>
<evidence type="ECO:0000313" key="10">
    <source>
        <dbReference type="Proteomes" id="UP000054383"/>
    </source>
</evidence>
<evidence type="ECO:0000259" key="8">
    <source>
        <dbReference type="PROSITE" id="PS00028"/>
    </source>
</evidence>
<keyword evidence="7" id="KW-0539">Nucleus</keyword>
<evidence type="ECO:0000256" key="6">
    <source>
        <dbReference type="ARBA" id="ARBA00023163"/>
    </source>
</evidence>
<dbReference type="EMBL" id="CVMT01000001">
    <property type="protein sequence ID" value="CRG83661.1"/>
    <property type="molecule type" value="Genomic_DNA"/>
</dbReference>
<dbReference type="AlphaFoldDB" id="A0A0U1LNF1"/>
<dbReference type="GO" id="GO:0008270">
    <property type="term" value="F:zinc ion binding"/>
    <property type="evidence" value="ECO:0007669"/>
    <property type="project" value="UniProtKB-KW"/>
</dbReference>
<name>A0A0U1LNF1_TALIS</name>
<reference evidence="9 10" key="1">
    <citation type="submission" date="2015-04" db="EMBL/GenBank/DDBJ databases">
        <authorList>
            <person name="Syromyatnikov M.Y."/>
            <person name="Popov V.N."/>
        </authorList>
    </citation>
    <scope>NUCLEOTIDE SEQUENCE [LARGE SCALE GENOMIC DNA]</scope>
    <source>
        <strain evidence="9">WF-38-12</strain>
    </source>
</reference>
<feature type="domain" description="C2H2-type" evidence="8">
    <location>
        <begin position="8"/>
        <end position="31"/>
    </location>
</feature>
<dbReference type="Pfam" id="PF24666">
    <property type="entry name" value="zf-C2H2_fungi_2"/>
    <property type="match status" value="1"/>
</dbReference>
<keyword evidence="4" id="KW-0862">Zinc</keyword>
<sequence>MATGLFRCNYVGCGLSFDTADDRATHKDLEHDYCIRCNVDFPNHEALLKHKIESVKHVMCPICLMEFRGVYARDQHVLRKHPINHEIKCPFGRCAREFKSPSNFIRHIENGECVGGVNKETILARRDLKAVESDMAYRAIQGTLHAPSTHATEHDAESDGGVSVVEDVQQLSLTHQPRQGDTPAAESWKLWPPLDANRNNELPADGVALTKRAIEQVAAKPSARPTPIIPRRSGALKLYKTFIPRFNENQYLNETAGKFECCKRQFATGDELAAHLLSHRTQRFIKTMQSVTALVSHVENSEKCGLSRRSDASEIMEIITGGLVKADRWIDEDHFHLKYEAATSF</sequence>